<protein>
    <submittedName>
        <fullName evidence="1">Uncharacterized protein</fullName>
    </submittedName>
</protein>
<organism evidence="1 2">
    <name type="scientific">Saccharothrix ecbatanensis</name>
    <dbReference type="NCBI Taxonomy" id="1105145"/>
    <lineage>
        <taxon>Bacteria</taxon>
        <taxon>Bacillati</taxon>
        <taxon>Actinomycetota</taxon>
        <taxon>Actinomycetes</taxon>
        <taxon>Pseudonocardiales</taxon>
        <taxon>Pseudonocardiaceae</taxon>
        <taxon>Saccharothrix</taxon>
    </lineage>
</organism>
<evidence type="ECO:0000313" key="2">
    <source>
        <dbReference type="Proteomes" id="UP000552097"/>
    </source>
</evidence>
<proteinExistence type="predicted"/>
<evidence type="ECO:0000313" key="1">
    <source>
        <dbReference type="EMBL" id="MBB5803573.1"/>
    </source>
</evidence>
<dbReference type="EMBL" id="JACHMO010000001">
    <property type="protein sequence ID" value="MBB5803573.1"/>
    <property type="molecule type" value="Genomic_DNA"/>
</dbReference>
<comment type="caution">
    <text evidence="1">The sequence shown here is derived from an EMBL/GenBank/DDBJ whole genome shotgun (WGS) entry which is preliminary data.</text>
</comment>
<dbReference type="AlphaFoldDB" id="A0A7W9HKG3"/>
<gene>
    <name evidence="1" type="ORF">F4560_003341</name>
</gene>
<name>A0A7W9HKG3_9PSEU</name>
<dbReference type="Proteomes" id="UP000552097">
    <property type="component" value="Unassembled WGS sequence"/>
</dbReference>
<accession>A0A7W9HKG3</accession>
<keyword evidence="2" id="KW-1185">Reference proteome</keyword>
<sequence length="158" mass="17354">MFTGQGDHLLGLEHRVDQLERGQQTDSTIDFLDAESRVHSSIPVPLMWDAEVDKRNGEHVNPATVGTAVQTAADGSTHLVVTPDPVWFNDPKRAYPITVDPTYAVGTAYSSFDTRLQSDHTTDQSTSPELKLGTYNRSAVKARSFLNSPSPRSRASRS</sequence>
<reference evidence="1 2" key="1">
    <citation type="submission" date="2020-08" db="EMBL/GenBank/DDBJ databases">
        <title>Sequencing the genomes of 1000 actinobacteria strains.</title>
        <authorList>
            <person name="Klenk H.-P."/>
        </authorList>
    </citation>
    <scope>NUCLEOTIDE SEQUENCE [LARGE SCALE GENOMIC DNA]</scope>
    <source>
        <strain evidence="1 2">DSM 45486</strain>
    </source>
</reference>
<dbReference type="RefSeq" id="WP_184920965.1">
    <property type="nucleotide sequence ID" value="NZ_JACHMO010000001.1"/>
</dbReference>